<dbReference type="InterPro" id="IPR040233">
    <property type="entry name" value="CCD97-like_C"/>
</dbReference>
<sequence>MTIEKIPDMEVDVEKNVTDDQLSVKESILDSVAKGQGFFKSQQVGEKDLTFSEKRDIAADLLSKNVPLFLQRYWKFIKLEDTSYFDSLDCYEVKFYVDEIKKFRDPRKNKNSVKNRRFGALRKMIKEGAYFSDEEMKSRNPFMFDQFIGQHLSESERVAAYKSQHTDEKFSNFLLGQVERNYANTLYEQQKSTDEAIEEEEDDDDDKSVESDESELEDEPEQKQPVTPDEKSRLRSEFTNMMYESFMAGEDKEFDYSCVDYNEEFDPAEKDVDAEEKYFNEEV</sequence>
<evidence type="ECO:0000313" key="3">
    <source>
        <dbReference type="EMBL" id="KAG8189958.1"/>
    </source>
</evidence>
<name>A0AAV6V1T6_9ARAC</name>
<keyword evidence="4" id="KW-1185">Reference proteome</keyword>
<evidence type="ECO:0000259" key="2">
    <source>
        <dbReference type="Pfam" id="PF09747"/>
    </source>
</evidence>
<dbReference type="Pfam" id="PF09747">
    <property type="entry name" value="CCD97-like_C"/>
    <property type="match status" value="1"/>
</dbReference>
<proteinExistence type="predicted"/>
<dbReference type="PANTHER" id="PTHR31840">
    <property type="entry name" value="COILED-COIL DOMAIN-CONTAINING PROTEIN 97"/>
    <property type="match status" value="1"/>
</dbReference>
<feature type="region of interest" description="Disordered" evidence="1">
    <location>
        <begin position="189"/>
        <end position="236"/>
    </location>
</feature>
<accession>A0AAV6V1T6</accession>
<evidence type="ECO:0000256" key="1">
    <source>
        <dbReference type="SAM" id="MobiDB-lite"/>
    </source>
</evidence>
<gene>
    <name evidence="3" type="ORF">JTE90_009097</name>
</gene>
<organism evidence="3 4">
    <name type="scientific">Oedothorax gibbosus</name>
    <dbReference type="NCBI Taxonomy" id="931172"/>
    <lineage>
        <taxon>Eukaryota</taxon>
        <taxon>Metazoa</taxon>
        <taxon>Ecdysozoa</taxon>
        <taxon>Arthropoda</taxon>
        <taxon>Chelicerata</taxon>
        <taxon>Arachnida</taxon>
        <taxon>Araneae</taxon>
        <taxon>Araneomorphae</taxon>
        <taxon>Entelegynae</taxon>
        <taxon>Araneoidea</taxon>
        <taxon>Linyphiidae</taxon>
        <taxon>Erigoninae</taxon>
        <taxon>Oedothorax</taxon>
    </lineage>
</organism>
<comment type="caution">
    <text evidence="3">The sequence shown here is derived from an EMBL/GenBank/DDBJ whole genome shotgun (WGS) entry which is preliminary data.</text>
</comment>
<feature type="domain" description="CCD97-like C-terminal" evidence="2">
    <location>
        <begin position="115"/>
        <end position="282"/>
    </location>
</feature>
<dbReference type="AlphaFoldDB" id="A0AAV6V1T6"/>
<evidence type="ECO:0000313" key="4">
    <source>
        <dbReference type="Proteomes" id="UP000827092"/>
    </source>
</evidence>
<dbReference type="EMBL" id="JAFNEN010000199">
    <property type="protein sequence ID" value="KAG8189958.1"/>
    <property type="molecule type" value="Genomic_DNA"/>
</dbReference>
<feature type="compositionally biased region" description="Acidic residues" evidence="1">
    <location>
        <begin position="195"/>
        <end position="220"/>
    </location>
</feature>
<dbReference type="Proteomes" id="UP000827092">
    <property type="component" value="Unassembled WGS sequence"/>
</dbReference>
<protein>
    <recommendedName>
        <fullName evidence="2">CCD97-like C-terminal domain-containing protein</fullName>
    </recommendedName>
</protein>
<dbReference type="InterPro" id="IPR018613">
    <property type="entry name" value="Ccdc97-like"/>
</dbReference>
<reference evidence="3 4" key="1">
    <citation type="journal article" date="2022" name="Nat. Ecol. Evol.">
        <title>A masculinizing supergene underlies an exaggerated male reproductive morph in a spider.</title>
        <authorList>
            <person name="Hendrickx F."/>
            <person name="De Corte Z."/>
            <person name="Sonet G."/>
            <person name="Van Belleghem S.M."/>
            <person name="Kostlbacher S."/>
            <person name="Vangestel C."/>
        </authorList>
    </citation>
    <scope>NUCLEOTIDE SEQUENCE [LARGE SCALE GENOMIC DNA]</scope>
    <source>
        <strain evidence="3">W744_W776</strain>
    </source>
</reference>
<dbReference type="PANTHER" id="PTHR31840:SF1">
    <property type="entry name" value="COILED-COIL DOMAIN-CONTAINING PROTEIN 97"/>
    <property type="match status" value="1"/>
</dbReference>